<feature type="region of interest" description="Disordered" evidence="1">
    <location>
        <begin position="57"/>
        <end position="78"/>
    </location>
</feature>
<dbReference type="Proteomes" id="UP001150238">
    <property type="component" value="Unassembled WGS sequence"/>
</dbReference>
<accession>A0A9W9B640</accession>
<evidence type="ECO:0000313" key="2">
    <source>
        <dbReference type="EMBL" id="KAJ4496258.1"/>
    </source>
</evidence>
<reference evidence="2" key="2">
    <citation type="journal article" date="2023" name="Proc. Natl. Acad. Sci. U.S.A.">
        <title>A global phylogenomic analysis of the shiitake genus Lentinula.</title>
        <authorList>
            <person name="Sierra-Patev S."/>
            <person name="Min B."/>
            <person name="Naranjo-Ortiz M."/>
            <person name="Looney B."/>
            <person name="Konkel Z."/>
            <person name="Slot J.C."/>
            <person name="Sakamoto Y."/>
            <person name="Steenwyk J.L."/>
            <person name="Rokas A."/>
            <person name="Carro J."/>
            <person name="Camarero S."/>
            <person name="Ferreira P."/>
            <person name="Molpeceres G."/>
            <person name="Ruiz-Duenas F.J."/>
            <person name="Serrano A."/>
            <person name="Henrissat B."/>
            <person name="Drula E."/>
            <person name="Hughes K.W."/>
            <person name="Mata J.L."/>
            <person name="Ishikawa N.K."/>
            <person name="Vargas-Isla R."/>
            <person name="Ushijima S."/>
            <person name="Smith C.A."/>
            <person name="Donoghue J."/>
            <person name="Ahrendt S."/>
            <person name="Andreopoulos W."/>
            <person name="He G."/>
            <person name="LaButti K."/>
            <person name="Lipzen A."/>
            <person name="Ng V."/>
            <person name="Riley R."/>
            <person name="Sandor L."/>
            <person name="Barry K."/>
            <person name="Martinez A.T."/>
            <person name="Xiao Y."/>
            <person name="Gibbons J.G."/>
            <person name="Terashima K."/>
            <person name="Grigoriev I.V."/>
            <person name="Hibbett D."/>
        </authorList>
    </citation>
    <scope>NUCLEOTIDE SEQUENCE</scope>
    <source>
        <strain evidence="2">Sp2 HRB7682 ss15</strain>
    </source>
</reference>
<reference evidence="2" key="1">
    <citation type="submission" date="2022-08" db="EMBL/GenBank/DDBJ databases">
        <authorList>
            <consortium name="DOE Joint Genome Institute"/>
            <person name="Min B."/>
            <person name="Riley R."/>
            <person name="Sierra-Patev S."/>
            <person name="Naranjo-Ortiz M."/>
            <person name="Looney B."/>
            <person name="Konkel Z."/>
            <person name="Slot J.C."/>
            <person name="Sakamoto Y."/>
            <person name="Steenwyk J.L."/>
            <person name="Rokas A."/>
            <person name="Carro J."/>
            <person name="Camarero S."/>
            <person name="Ferreira P."/>
            <person name="Molpeceres G."/>
            <person name="Ruiz-Duenas F.J."/>
            <person name="Serrano A."/>
            <person name="Henrissat B."/>
            <person name="Drula E."/>
            <person name="Hughes K.W."/>
            <person name="Mata J.L."/>
            <person name="Ishikawa N.K."/>
            <person name="Vargas-Isla R."/>
            <person name="Ushijima S."/>
            <person name="Smith C.A."/>
            <person name="Ahrendt S."/>
            <person name="Andreopoulos W."/>
            <person name="He G."/>
            <person name="Labutti K."/>
            <person name="Lipzen A."/>
            <person name="Ng V."/>
            <person name="Sandor L."/>
            <person name="Barry K."/>
            <person name="Martinez A.T."/>
            <person name="Xiao Y."/>
            <person name="Gibbons J.G."/>
            <person name="Terashima K."/>
            <person name="Hibbett D.S."/>
            <person name="Grigoriev I.V."/>
        </authorList>
    </citation>
    <scope>NUCLEOTIDE SEQUENCE</scope>
    <source>
        <strain evidence="2">Sp2 HRB7682 ss15</strain>
    </source>
</reference>
<feature type="compositionally biased region" description="Basic residues" evidence="1">
    <location>
        <begin position="64"/>
        <end position="73"/>
    </location>
</feature>
<comment type="caution">
    <text evidence="2">The sequence shown here is derived from an EMBL/GenBank/DDBJ whole genome shotgun (WGS) entry which is preliminary data.</text>
</comment>
<evidence type="ECO:0000313" key="3">
    <source>
        <dbReference type="Proteomes" id="UP001150238"/>
    </source>
</evidence>
<dbReference type="AlphaFoldDB" id="A0A9W9B640"/>
<evidence type="ECO:0000256" key="1">
    <source>
        <dbReference type="SAM" id="MobiDB-lite"/>
    </source>
</evidence>
<proteinExistence type="predicted"/>
<gene>
    <name evidence="2" type="ORF">C8J55DRAFT_496171</name>
</gene>
<dbReference type="EMBL" id="JANVFS010000001">
    <property type="protein sequence ID" value="KAJ4496258.1"/>
    <property type="molecule type" value="Genomic_DNA"/>
</dbReference>
<sequence length="95" mass="10081">MGGYPYGGGYQAIPRGRSPSPSPVAMPTAVIGGAAMGMSYEGSMDVGYTNNRAERQAANAERKTYRRMQKGQRKGLLSGIGKAEHRAAAAYLLDQ</sequence>
<name>A0A9W9B640_9AGAR</name>
<feature type="compositionally biased region" description="Gly residues" evidence="1">
    <location>
        <begin position="1"/>
        <end position="10"/>
    </location>
</feature>
<organism evidence="2 3">
    <name type="scientific">Lentinula lateritia</name>
    <dbReference type="NCBI Taxonomy" id="40482"/>
    <lineage>
        <taxon>Eukaryota</taxon>
        <taxon>Fungi</taxon>
        <taxon>Dikarya</taxon>
        <taxon>Basidiomycota</taxon>
        <taxon>Agaricomycotina</taxon>
        <taxon>Agaricomycetes</taxon>
        <taxon>Agaricomycetidae</taxon>
        <taxon>Agaricales</taxon>
        <taxon>Marasmiineae</taxon>
        <taxon>Omphalotaceae</taxon>
        <taxon>Lentinula</taxon>
    </lineage>
</organism>
<feature type="region of interest" description="Disordered" evidence="1">
    <location>
        <begin position="1"/>
        <end position="28"/>
    </location>
</feature>
<protein>
    <submittedName>
        <fullName evidence="2">Uncharacterized protein</fullName>
    </submittedName>
</protein>